<dbReference type="PANTHER" id="PTHR47515:SF2">
    <property type="entry name" value="INTEGRASE CORE DOMAIN PROTEIN"/>
    <property type="match status" value="1"/>
</dbReference>
<dbReference type="KEGG" id="xal:XALC_2271"/>
<organism evidence="1 2">
    <name type="scientific">Xanthomonas albilineans (strain GPE PC73 / CFBP 7063)</name>
    <dbReference type="NCBI Taxonomy" id="380358"/>
    <lineage>
        <taxon>Bacteria</taxon>
        <taxon>Pseudomonadati</taxon>
        <taxon>Pseudomonadota</taxon>
        <taxon>Gammaproteobacteria</taxon>
        <taxon>Lysobacterales</taxon>
        <taxon>Lysobacteraceae</taxon>
        <taxon>Xanthomonas</taxon>
    </lineage>
</organism>
<dbReference type="AlphaFoldDB" id="D2UF06"/>
<proteinExistence type="predicted"/>
<accession>D2UF06</accession>
<gene>
    <name evidence="1" type="ordered locus">XALc_2271</name>
</gene>
<evidence type="ECO:0000313" key="1">
    <source>
        <dbReference type="EMBL" id="CBA16752.1"/>
    </source>
</evidence>
<dbReference type="STRING" id="380358.XALC_2271"/>
<sequence length="157" mass="18047">MLGVARSTARYRRRPDRDEEVIALLSELAERFPERGFGKLFQLIRRRGHVWNHKRVWRMYCLMKLNQQRPSRRRVPTRHPQPLACAQRPNAGWSIDFSPIRCGTVDGSARSMSSTISVGKPWPSKSTSISRLSASSAHWSASRHGAVIRTSFVWTTF</sequence>
<evidence type="ECO:0000313" key="2">
    <source>
        <dbReference type="Proteomes" id="UP000001890"/>
    </source>
</evidence>
<dbReference type="Proteomes" id="UP000001890">
    <property type="component" value="Chromosome"/>
</dbReference>
<name>D2UF06_XANAP</name>
<dbReference type="PANTHER" id="PTHR47515">
    <property type="entry name" value="LOW CALCIUM RESPONSE LOCUS PROTEIN T"/>
    <property type="match status" value="1"/>
</dbReference>
<protein>
    <submittedName>
        <fullName evidence="1">Putative isxcc1 transposase orfb protein</fullName>
    </submittedName>
</protein>
<dbReference type="eggNOG" id="COG2801">
    <property type="taxonomic scope" value="Bacteria"/>
</dbReference>
<keyword evidence="2" id="KW-1185">Reference proteome</keyword>
<reference evidence="1 2" key="1">
    <citation type="journal article" date="2009" name="BMC Genomics">
        <title>The complete genome sequence of Xanthomonas albilineans provides new insights into the reductive genome evolution of the xylem-limited Xanthomonadaceae.</title>
        <authorList>
            <person name="Pieretti I."/>
            <person name="Royer M."/>
            <person name="Barbe V."/>
            <person name="Carrere S."/>
            <person name="Koebnik R."/>
            <person name="Cociancich S."/>
            <person name="Couloux A."/>
            <person name="Darrasse A."/>
            <person name="Gouzy J."/>
            <person name="Jacques M.A."/>
            <person name="Lauber E."/>
            <person name="Manceau C."/>
            <person name="Mangenot S."/>
            <person name="Poussier S."/>
            <person name="Segurens B."/>
            <person name="Szurek B."/>
            <person name="Verdier V."/>
            <person name="Arlat M."/>
            <person name="Rott P."/>
        </authorList>
    </citation>
    <scope>NUCLEOTIDE SEQUENCE [LARGE SCALE GENOMIC DNA]</scope>
    <source>
        <strain evidence="2">GPE PC73 / CFBP 7063</strain>
    </source>
</reference>
<dbReference type="EMBL" id="FP565176">
    <property type="protein sequence ID" value="CBA16752.1"/>
    <property type="molecule type" value="Genomic_DNA"/>
</dbReference>